<evidence type="ECO:0000313" key="6">
    <source>
        <dbReference type="EMBL" id="WSE35421.1"/>
    </source>
</evidence>
<feature type="domain" description="1,4-alpha-glucan branching enzyme C-terminal" evidence="5">
    <location>
        <begin position="407"/>
        <end position="504"/>
    </location>
</feature>
<dbReference type="SUPFAM" id="SSF88713">
    <property type="entry name" value="Glycoside hydrolase/deacetylase"/>
    <property type="match status" value="1"/>
</dbReference>
<organism evidence="6 7">
    <name type="scientific">Amycolatopsis rhabdoformis</name>
    <dbReference type="NCBI Taxonomy" id="1448059"/>
    <lineage>
        <taxon>Bacteria</taxon>
        <taxon>Bacillati</taxon>
        <taxon>Actinomycetota</taxon>
        <taxon>Actinomycetes</taxon>
        <taxon>Pseudonocardiales</taxon>
        <taxon>Pseudonocardiaceae</taxon>
        <taxon>Amycolatopsis</taxon>
    </lineage>
</organism>
<dbReference type="InterPro" id="IPR040042">
    <property type="entry name" value="Branching_enz_MT3115-like"/>
</dbReference>
<dbReference type="PANTHER" id="PTHR41695">
    <property type="entry name" value="1,4-ALPHA-GLUCAN BRANCHING ENZYME RV3031-RELATED"/>
    <property type="match status" value="1"/>
</dbReference>
<dbReference type="InterPro" id="IPR027291">
    <property type="entry name" value="Glyco_hydro_38_N_sf"/>
</dbReference>
<evidence type="ECO:0000259" key="5">
    <source>
        <dbReference type="Pfam" id="PF09210"/>
    </source>
</evidence>
<comment type="similarity">
    <text evidence="1 3">Belongs to the glycosyl hydrolase 57 family.</text>
</comment>
<keyword evidence="6" id="KW-0378">Hydrolase</keyword>
<dbReference type="EMBL" id="CP142149">
    <property type="protein sequence ID" value="WSE35421.1"/>
    <property type="molecule type" value="Genomic_DNA"/>
</dbReference>
<evidence type="ECO:0000256" key="1">
    <source>
        <dbReference type="ARBA" id="ARBA00006821"/>
    </source>
</evidence>
<dbReference type="SUPFAM" id="SSF88688">
    <property type="entry name" value="Families 57/38 glycoside transferase middle domain"/>
    <property type="match status" value="1"/>
</dbReference>
<dbReference type="Proteomes" id="UP001330812">
    <property type="component" value="Chromosome"/>
</dbReference>
<dbReference type="Pfam" id="PF03065">
    <property type="entry name" value="Glyco_hydro_57"/>
    <property type="match status" value="1"/>
</dbReference>
<gene>
    <name evidence="6" type="ORF">VSH64_46425</name>
</gene>
<proteinExistence type="inferred from homology"/>
<dbReference type="InterPro" id="IPR004300">
    <property type="entry name" value="Glyco_hydro_57_N"/>
</dbReference>
<evidence type="ECO:0000256" key="2">
    <source>
        <dbReference type="ARBA" id="ARBA00023277"/>
    </source>
</evidence>
<dbReference type="GO" id="GO:0016787">
    <property type="term" value="F:hydrolase activity"/>
    <property type="evidence" value="ECO:0007669"/>
    <property type="project" value="UniProtKB-KW"/>
</dbReference>
<name>A0ABZ1IP89_9PSEU</name>
<accession>A0ABZ1IP89</accession>
<keyword evidence="2 3" id="KW-0119">Carbohydrate metabolism</keyword>
<reference evidence="6 7" key="1">
    <citation type="journal article" date="2015" name="Int. J. Syst. Evol. Microbiol.">
        <title>Amycolatopsis rhabdoformis sp. nov., an actinomycete isolated from a tropical forest soil.</title>
        <authorList>
            <person name="Souza W.R."/>
            <person name="Silva R.E."/>
            <person name="Goodfellow M."/>
            <person name="Busarakam K."/>
            <person name="Figueiro F.S."/>
            <person name="Ferreira D."/>
            <person name="Rodrigues-Filho E."/>
            <person name="Moraes L.A.B."/>
            <person name="Zucchi T.D."/>
        </authorList>
    </citation>
    <scope>NUCLEOTIDE SEQUENCE [LARGE SCALE GENOMIC DNA]</scope>
    <source>
        <strain evidence="6 7">NCIMB 14900</strain>
    </source>
</reference>
<evidence type="ECO:0000256" key="3">
    <source>
        <dbReference type="RuleBase" id="RU361196"/>
    </source>
</evidence>
<dbReference type="Gene3D" id="1.20.1430.10">
    <property type="entry name" value="Families 57/38 glycoside transferase, middle domain"/>
    <property type="match status" value="1"/>
</dbReference>
<feature type="domain" description="Glycoside hydrolase family 57 N-terminal" evidence="4">
    <location>
        <begin position="12"/>
        <end position="363"/>
    </location>
</feature>
<dbReference type="RefSeq" id="WP_326838220.1">
    <property type="nucleotide sequence ID" value="NZ_CP142149.1"/>
</dbReference>
<protein>
    <submittedName>
        <fullName evidence="6">Glycoside hydrolase family 57 protein</fullName>
    </submittedName>
</protein>
<dbReference type="PANTHER" id="PTHR41695:SF1">
    <property type="entry name" value="1,4-ALPHA-GLUCAN BRANCHING ENZYME TK1436"/>
    <property type="match status" value="1"/>
</dbReference>
<evidence type="ECO:0000313" key="7">
    <source>
        <dbReference type="Proteomes" id="UP001330812"/>
    </source>
</evidence>
<evidence type="ECO:0000259" key="4">
    <source>
        <dbReference type="Pfam" id="PF03065"/>
    </source>
</evidence>
<dbReference type="InterPro" id="IPR028995">
    <property type="entry name" value="Glyco_hydro_57/38_cen_sf"/>
</dbReference>
<dbReference type="InterPro" id="IPR011330">
    <property type="entry name" value="Glyco_hydro/deAcase_b/a-brl"/>
</dbReference>
<sequence>MTPGASEGTFCLVLHSHLPWLPHHGSWPVGEEWLYQAWAHSYLPVVDLLQRFAAEGRRDVLTLGMTPVLAAQLDDPYAIRACHDWLGNWQLRAQHASTLWGGDPLLRDLAAAEYRTAVRATEELETRWRHGFSPVLRSLVDNDTIELLGGPLAHPFQPLLDDDVRAFALREGLADTQLRVGRRPEGIWAPECGYEPGMERGYAAARVQRFLVDGPSLHGDTSAARTVGSSDVVCFGRDLEVTYRVWSPKAGYPGHAAYRDFHTWAHEVGLKASRVTGKQVPPHEKAPYDPALAAEVLGGHVQDFVDTVVARLRSLRAQHGRESLVVAAYDTELFGHWWHEGPAWLEGILRALPEAGVRVTTLRGALDAGHVGAPIDLPASSWGSGKDWRVWDGEQVADMVQDNTALQKRLLDLVSGHFGTHGGTARDTVADQAVAEAMLALSSDWAFMVTKDSAADYARRRARVHTSRFDELAALLRAGDRARAHELAAEYRRADGPFGQLDARQLLTQHK</sequence>
<dbReference type="InterPro" id="IPR037090">
    <property type="entry name" value="57_glycoside_trans_central"/>
</dbReference>
<dbReference type="InterPro" id="IPR015293">
    <property type="entry name" value="BE_C"/>
</dbReference>
<keyword evidence="7" id="KW-1185">Reference proteome</keyword>
<dbReference type="Gene3D" id="3.20.110.10">
    <property type="entry name" value="Glycoside hydrolase 38, N terminal domain"/>
    <property type="match status" value="1"/>
</dbReference>
<dbReference type="Pfam" id="PF09210">
    <property type="entry name" value="BE_C"/>
    <property type="match status" value="1"/>
</dbReference>